<comment type="caution">
    <text evidence="1">The sequence shown here is derived from an EMBL/GenBank/DDBJ whole genome shotgun (WGS) entry which is preliminary data.</text>
</comment>
<dbReference type="Gene3D" id="3.30.420.40">
    <property type="match status" value="2"/>
</dbReference>
<dbReference type="AlphaFoldDB" id="A0A0E9NNV7"/>
<dbReference type="Pfam" id="PF03702">
    <property type="entry name" value="AnmK"/>
    <property type="match status" value="1"/>
</dbReference>
<dbReference type="RefSeq" id="XP_019027404.1">
    <property type="nucleotide sequence ID" value="XM_019169983.1"/>
</dbReference>
<dbReference type="InterPro" id="IPR005338">
    <property type="entry name" value="Anhydro_N_Ac-Mur_kinase"/>
</dbReference>
<dbReference type="PANTHER" id="PTHR30605:SF0">
    <property type="entry name" value="ANHYDRO-N-ACETYLMURAMIC ACID KINASE"/>
    <property type="match status" value="1"/>
</dbReference>
<accession>A0A0E9NNV7</accession>
<gene>
    <name evidence="1" type="ORF">G7K_5583-t1</name>
</gene>
<dbReference type="OMA" id="VCSHGHT"/>
<evidence type="ECO:0000313" key="1">
    <source>
        <dbReference type="EMBL" id="GAO51483.1"/>
    </source>
</evidence>
<name>A0A0E9NNV7_SAICN</name>
<keyword evidence="2" id="KW-1185">Reference proteome</keyword>
<dbReference type="OrthoDB" id="5427593at2759"/>
<dbReference type="GO" id="GO:0005524">
    <property type="term" value="F:ATP binding"/>
    <property type="evidence" value="ECO:0007669"/>
    <property type="project" value="InterPro"/>
</dbReference>
<evidence type="ECO:0000313" key="2">
    <source>
        <dbReference type="Proteomes" id="UP000033140"/>
    </source>
</evidence>
<organism evidence="1 2">
    <name type="scientific">Saitoella complicata (strain BCRC 22490 / CBS 7301 / JCM 7358 / NBRC 10748 / NRRL Y-17804)</name>
    <dbReference type="NCBI Taxonomy" id="698492"/>
    <lineage>
        <taxon>Eukaryota</taxon>
        <taxon>Fungi</taxon>
        <taxon>Dikarya</taxon>
        <taxon>Ascomycota</taxon>
        <taxon>Taphrinomycotina</taxon>
        <taxon>Taphrinomycotina incertae sedis</taxon>
        <taxon>Saitoella</taxon>
    </lineage>
</organism>
<dbReference type="STRING" id="698492.A0A0E9NNV7"/>
<protein>
    <recommendedName>
        <fullName evidence="3">Anhydro-N-acetylmuramic acid kinase</fullName>
    </recommendedName>
</protein>
<reference evidence="1 2" key="3">
    <citation type="journal article" date="2015" name="Genome Announc.">
        <title>Draft Genome Sequence of the Archiascomycetous Yeast Saitoella complicata.</title>
        <authorList>
            <person name="Yamauchi K."/>
            <person name="Kondo S."/>
            <person name="Hamamoto M."/>
            <person name="Takahashi Y."/>
            <person name="Ogura Y."/>
            <person name="Hayashi T."/>
            <person name="Nishida H."/>
        </authorList>
    </citation>
    <scope>NUCLEOTIDE SEQUENCE [LARGE SCALE GENOMIC DNA]</scope>
    <source>
        <strain evidence="1 2">NRRL Y-17804</strain>
    </source>
</reference>
<dbReference type="GO" id="GO:0009254">
    <property type="term" value="P:peptidoglycan turnover"/>
    <property type="evidence" value="ECO:0007669"/>
    <property type="project" value="InterPro"/>
</dbReference>
<dbReference type="SUPFAM" id="SSF53067">
    <property type="entry name" value="Actin-like ATPase domain"/>
    <property type="match status" value="1"/>
</dbReference>
<dbReference type="Proteomes" id="UP000033140">
    <property type="component" value="Unassembled WGS sequence"/>
</dbReference>
<evidence type="ECO:0008006" key="3">
    <source>
        <dbReference type="Google" id="ProtNLM"/>
    </source>
</evidence>
<dbReference type="EMBL" id="BACD03000046">
    <property type="protein sequence ID" value="GAO51483.1"/>
    <property type="molecule type" value="Genomic_DNA"/>
</dbReference>
<dbReference type="GO" id="GO:0006040">
    <property type="term" value="P:amino sugar metabolic process"/>
    <property type="evidence" value="ECO:0007669"/>
    <property type="project" value="InterPro"/>
</dbReference>
<reference evidence="1 2" key="2">
    <citation type="journal article" date="2014" name="J. Gen. Appl. Microbiol.">
        <title>The early diverging ascomycetous budding yeast Saitoella complicata has three histone deacetylases belonging to the Clr6, Hos2, and Rpd3 lineages.</title>
        <authorList>
            <person name="Nishida H."/>
            <person name="Matsumoto T."/>
            <person name="Kondo S."/>
            <person name="Hamamoto M."/>
            <person name="Yoshikawa H."/>
        </authorList>
    </citation>
    <scope>NUCLEOTIDE SEQUENCE [LARGE SCALE GENOMIC DNA]</scope>
    <source>
        <strain evidence="1 2">NRRL Y-17804</strain>
    </source>
</reference>
<dbReference type="GO" id="GO:0016773">
    <property type="term" value="F:phosphotransferase activity, alcohol group as acceptor"/>
    <property type="evidence" value="ECO:0007669"/>
    <property type="project" value="InterPro"/>
</dbReference>
<reference evidence="1 2" key="1">
    <citation type="journal article" date="2011" name="J. Gen. Appl. Microbiol.">
        <title>Draft genome sequencing of the enigmatic yeast Saitoella complicata.</title>
        <authorList>
            <person name="Nishida H."/>
            <person name="Hamamoto M."/>
            <person name="Sugiyama J."/>
        </authorList>
    </citation>
    <scope>NUCLEOTIDE SEQUENCE [LARGE SCALE GENOMIC DNA]</scope>
    <source>
        <strain evidence="1 2">NRRL Y-17804</strain>
    </source>
</reference>
<sequence>MAPLDLLVLGMNSGTAMDGIDIGLCRFKQEAPESPMEMELIQYDELEVPQWIKKPMLRMLRETSTTPAEMSQINVQLGQMFADAANEFCQKYNVPREAVDLIGSHGQTIWLLSMPKEGETKSALCMGEGTVMSAMTGITTVTDFRMAEQAVGRQGAPLVGFYDGLLLRHPTKYIACQNIGGIANVCFIPSDADGSIDTMTDFDCGPGNIFIDAAVRYFTNGEREYDKDGEMGKRGTVCQEIVDNFLHNHPYCTHDPPKTTGREVFGDGDAQAIIDDCLARGLSPDDTVATITRITAQNIVEHYHRYAPERGAVIDEIHMCGGGSLNPNVTEYIQSAFPRARVLSLDESGIPSAAKEAVTFAMQGMEAILGRALIVPCNAETTEGNTISGKIAPGKSWRTLIGKAHAFGEGKPLPRVREMFLTRKYFMNQKPINGLPADFNFEKSVNGTNGVNAHATNGVNGSNGVNGHH</sequence>
<dbReference type="InterPro" id="IPR043129">
    <property type="entry name" value="ATPase_NBD"/>
</dbReference>
<dbReference type="PANTHER" id="PTHR30605">
    <property type="entry name" value="ANHYDRO-N-ACETYLMURAMIC ACID KINASE"/>
    <property type="match status" value="1"/>
</dbReference>
<proteinExistence type="predicted"/>